<dbReference type="Gene3D" id="3.40.1190.20">
    <property type="match status" value="1"/>
</dbReference>
<evidence type="ECO:0000259" key="21">
    <source>
        <dbReference type="PROSITE" id="PS51385"/>
    </source>
</evidence>
<dbReference type="InterPro" id="IPR029056">
    <property type="entry name" value="Ribokinase-like"/>
</dbReference>
<evidence type="ECO:0000256" key="11">
    <source>
        <dbReference type="ARBA" id="ARBA00023235"/>
    </source>
</evidence>
<evidence type="ECO:0000256" key="3">
    <source>
        <dbReference type="ARBA" id="ARBA00006001"/>
    </source>
</evidence>
<evidence type="ECO:0000256" key="2">
    <source>
        <dbReference type="ARBA" id="ARBA00000909"/>
    </source>
</evidence>
<comment type="caution">
    <text evidence="18">Lacks conserved residue(s) required for the propagation of feature annotation.</text>
</comment>
<dbReference type="Pfam" id="PF03853">
    <property type="entry name" value="YjeF_N"/>
    <property type="match status" value="1"/>
</dbReference>
<comment type="catalytic activity">
    <reaction evidence="2 18 19">
        <text>(6R)-NADPHX = (6S)-NADPHX</text>
        <dbReference type="Rhea" id="RHEA:32227"/>
        <dbReference type="ChEBI" id="CHEBI:64076"/>
        <dbReference type="ChEBI" id="CHEBI:64077"/>
        <dbReference type="EC" id="5.1.99.6"/>
    </reaction>
</comment>
<keyword evidence="22" id="KW-0418">Kinase</keyword>
<comment type="cofactor">
    <cofactor evidence="17">
        <name>Mg(2+)</name>
        <dbReference type="ChEBI" id="CHEBI:18420"/>
    </cofactor>
</comment>
<dbReference type="GO" id="GO:0005524">
    <property type="term" value="F:ATP binding"/>
    <property type="evidence" value="ECO:0007669"/>
    <property type="project" value="UniProtKB-UniRule"/>
</dbReference>
<feature type="binding site" evidence="18">
    <location>
        <position position="197"/>
    </location>
    <ligand>
        <name>(6S)-NADPHX</name>
        <dbReference type="ChEBI" id="CHEBI:64076"/>
    </ligand>
</feature>
<dbReference type="EMBL" id="VFOS01000001">
    <property type="protein sequence ID" value="TQL65051.1"/>
    <property type="molecule type" value="Genomic_DNA"/>
</dbReference>
<gene>
    <name evidence="17" type="primary">nnrD</name>
    <name evidence="18" type="synonym">nnrE</name>
    <name evidence="22" type="ORF">FB461_1584</name>
</gene>
<comment type="function">
    <text evidence="17">Catalyzes the dehydration of the S-form of NAD(P)HX at the expense of ADP, which is converted to AMP. Together with NAD(P)HX epimerase, which catalyzes the epimerization of the S- and R-forms, the enzyme allows the repair of both epimers of NAD(P)HX, a damaged form of NAD(P)H that is a result of enzymatic or heat-dependent hydration.</text>
</comment>
<keyword evidence="11 18" id="KW-0413">Isomerase</keyword>
<keyword evidence="22" id="KW-0808">Transferase</keyword>
<dbReference type="HAMAP" id="MF_01965">
    <property type="entry name" value="NADHX_dehydratase"/>
    <property type="match status" value="1"/>
</dbReference>
<keyword evidence="13" id="KW-0511">Multifunctional enzyme</keyword>
<keyword evidence="9 18" id="KW-0630">Potassium</keyword>
<feature type="binding site" evidence="17">
    <location>
        <position position="428"/>
    </location>
    <ligand>
        <name>(6S)-NADPHX</name>
        <dbReference type="ChEBI" id="CHEBI:64076"/>
    </ligand>
</feature>
<feature type="domain" description="YjeF N-terminal" evidence="21">
    <location>
        <begin position="10"/>
        <end position="256"/>
    </location>
</feature>
<dbReference type="HAMAP" id="MF_01966">
    <property type="entry name" value="NADHX_epimerase"/>
    <property type="match status" value="1"/>
</dbReference>
<keyword evidence="12 17" id="KW-0456">Lyase</keyword>
<feature type="binding site" evidence="17">
    <location>
        <begin position="471"/>
        <end position="475"/>
    </location>
    <ligand>
        <name>AMP</name>
        <dbReference type="ChEBI" id="CHEBI:456215"/>
    </ligand>
</feature>
<evidence type="ECO:0000256" key="18">
    <source>
        <dbReference type="HAMAP-Rule" id="MF_01966"/>
    </source>
</evidence>
<evidence type="ECO:0000256" key="16">
    <source>
        <dbReference type="ARBA" id="ARBA00049209"/>
    </source>
</evidence>
<dbReference type="InterPro" id="IPR030677">
    <property type="entry name" value="Nnr"/>
</dbReference>
<dbReference type="InterPro" id="IPR004443">
    <property type="entry name" value="YjeF_N_dom"/>
</dbReference>
<keyword evidence="6 17" id="KW-0547">Nucleotide-binding</keyword>
<proteinExistence type="inferred from homology"/>
<feature type="binding site" evidence="17">
    <location>
        <position position="499"/>
    </location>
    <ligand>
        <name>(6S)-NADPHX</name>
        <dbReference type="ChEBI" id="CHEBI:64076"/>
    </ligand>
</feature>
<evidence type="ECO:0000256" key="4">
    <source>
        <dbReference type="ARBA" id="ARBA00009524"/>
    </source>
</evidence>
<name>A0A542ZXG6_RARFA</name>
<dbReference type="EC" id="4.2.1.136" evidence="19"/>
<evidence type="ECO:0000256" key="8">
    <source>
        <dbReference type="ARBA" id="ARBA00022857"/>
    </source>
</evidence>
<reference evidence="22 23" key="1">
    <citation type="submission" date="2019-06" db="EMBL/GenBank/DDBJ databases">
        <title>Sequencing the genomes of 1000 actinobacteria strains.</title>
        <authorList>
            <person name="Klenk H.-P."/>
        </authorList>
    </citation>
    <scope>NUCLEOTIDE SEQUENCE [LARGE SCALE GENOMIC DNA]</scope>
    <source>
        <strain evidence="22 23">DSM 4813</strain>
    </source>
</reference>
<evidence type="ECO:0000256" key="9">
    <source>
        <dbReference type="ARBA" id="ARBA00022958"/>
    </source>
</evidence>
<feature type="binding site" evidence="18">
    <location>
        <position position="148"/>
    </location>
    <ligand>
        <name>K(+)</name>
        <dbReference type="ChEBI" id="CHEBI:29103"/>
    </ligand>
</feature>
<feature type="binding site" evidence="18">
    <location>
        <begin position="60"/>
        <end position="64"/>
    </location>
    <ligand>
        <name>(6S)-NADPHX</name>
        <dbReference type="ChEBI" id="CHEBI:64076"/>
    </ligand>
</feature>
<organism evidence="22 23">
    <name type="scientific">Rarobacter faecitabidus</name>
    <dbReference type="NCBI Taxonomy" id="13243"/>
    <lineage>
        <taxon>Bacteria</taxon>
        <taxon>Bacillati</taxon>
        <taxon>Actinomycetota</taxon>
        <taxon>Actinomycetes</taxon>
        <taxon>Micrococcales</taxon>
        <taxon>Rarobacteraceae</taxon>
        <taxon>Rarobacter</taxon>
    </lineage>
</organism>
<feature type="domain" description="YjeF C-terminal" evidence="20">
    <location>
        <begin position="267"/>
        <end position="566"/>
    </location>
</feature>
<evidence type="ECO:0000313" key="22">
    <source>
        <dbReference type="EMBL" id="TQL65051.1"/>
    </source>
</evidence>
<dbReference type="GO" id="GO:0110051">
    <property type="term" value="P:metabolite repair"/>
    <property type="evidence" value="ECO:0007669"/>
    <property type="project" value="TreeGrafter"/>
</dbReference>
<comment type="subunit">
    <text evidence="17">Homotetramer.</text>
</comment>
<keyword evidence="8 17" id="KW-0521">NADP</keyword>
<comment type="catalytic activity">
    <reaction evidence="16 17 19">
        <text>(6S)-NADPHX + ADP = AMP + phosphate + NADPH + H(+)</text>
        <dbReference type="Rhea" id="RHEA:32235"/>
        <dbReference type="ChEBI" id="CHEBI:15378"/>
        <dbReference type="ChEBI" id="CHEBI:43474"/>
        <dbReference type="ChEBI" id="CHEBI:57783"/>
        <dbReference type="ChEBI" id="CHEBI:64076"/>
        <dbReference type="ChEBI" id="CHEBI:456215"/>
        <dbReference type="ChEBI" id="CHEBI:456216"/>
        <dbReference type="EC" id="4.2.1.136"/>
    </reaction>
</comment>
<protein>
    <recommendedName>
        <fullName evidence="19">Bifunctional NAD(P)H-hydrate repair enzyme</fullName>
    </recommendedName>
    <alternativeName>
        <fullName evidence="19">Nicotinamide nucleotide repair protein</fullName>
    </alternativeName>
    <domain>
        <recommendedName>
            <fullName evidence="19">ADP-dependent (S)-NAD(P)H-hydrate dehydratase</fullName>
            <ecNumber evidence="19">4.2.1.136</ecNumber>
        </recommendedName>
        <alternativeName>
            <fullName evidence="19">ADP-dependent NAD(P)HX dehydratase</fullName>
        </alternativeName>
    </domain>
    <domain>
        <recommendedName>
            <fullName evidence="19">NAD(P)H-hydrate epimerase</fullName>
            <ecNumber evidence="19">5.1.99.6</ecNumber>
        </recommendedName>
    </domain>
</protein>
<keyword evidence="5 18" id="KW-0479">Metal-binding</keyword>
<comment type="function">
    <text evidence="14 19">Bifunctional enzyme that catalyzes the epimerization of the S- and R-forms of NAD(P)HX and the dehydration of the S-form of NAD(P)HX at the expense of ADP, which is converted to AMP. This allows the repair of both epimers of NAD(P)HX, a damaged form of NAD(P)H that is a result of enzymatic or heat-dependent hydration.</text>
</comment>
<dbReference type="PROSITE" id="PS51385">
    <property type="entry name" value="YJEF_N"/>
    <property type="match status" value="1"/>
</dbReference>
<comment type="catalytic activity">
    <reaction evidence="1 18 19">
        <text>(6R)-NADHX = (6S)-NADHX</text>
        <dbReference type="Rhea" id="RHEA:32215"/>
        <dbReference type="ChEBI" id="CHEBI:64074"/>
        <dbReference type="ChEBI" id="CHEBI:64075"/>
        <dbReference type="EC" id="5.1.99.6"/>
    </reaction>
</comment>
<dbReference type="RefSeq" id="WP_142120469.1">
    <property type="nucleotide sequence ID" value="NZ_BAAASV010000002.1"/>
</dbReference>
<evidence type="ECO:0000256" key="15">
    <source>
        <dbReference type="ARBA" id="ARBA00048238"/>
    </source>
</evidence>
<dbReference type="Pfam" id="PF01256">
    <property type="entry name" value="Carb_kinase"/>
    <property type="match status" value="1"/>
</dbReference>
<evidence type="ECO:0000256" key="19">
    <source>
        <dbReference type="PIRNR" id="PIRNR017184"/>
    </source>
</evidence>
<dbReference type="GO" id="GO:0046872">
    <property type="term" value="F:metal ion binding"/>
    <property type="evidence" value="ECO:0007669"/>
    <property type="project" value="UniProtKB-UniRule"/>
</dbReference>
<evidence type="ECO:0000256" key="1">
    <source>
        <dbReference type="ARBA" id="ARBA00000013"/>
    </source>
</evidence>
<comment type="function">
    <text evidence="18">Catalyzes the epimerization of the S- and R-forms of NAD(P)HX, a damaged form of NAD(P)H that is a result of enzymatic or heat-dependent hydration. This is a prerequisite for the S-specific NAD(P)H-hydrate dehydratase to allow the repair of both epimers of NAD(P)HX.</text>
</comment>
<keyword evidence="10 17" id="KW-0520">NAD</keyword>
<dbReference type="AlphaFoldDB" id="A0A542ZXG6"/>
<evidence type="ECO:0000256" key="13">
    <source>
        <dbReference type="ARBA" id="ARBA00023268"/>
    </source>
</evidence>
<dbReference type="GO" id="GO:0046496">
    <property type="term" value="P:nicotinamide nucleotide metabolic process"/>
    <property type="evidence" value="ECO:0007669"/>
    <property type="project" value="UniProtKB-UniRule"/>
</dbReference>
<dbReference type="SUPFAM" id="SSF53613">
    <property type="entry name" value="Ribokinase-like"/>
    <property type="match status" value="1"/>
</dbReference>
<dbReference type="InterPro" id="IPR036652">
    <property type="entry name" value="YjeF_N_dom_sf"/>
</dbReference>
<dbReference type="InterPro" id="IPR000631">
    <property type="entry name" value="CARKD"/>
</dbReference>
<dbReference type="PANTHER" id="PTHR12592">
    <property type="entry name" value="ATP-DEPENDENT (S)-NAD(P)H-HYDRATE DEHYDRATASE FAMILY MEMBER"/>
    <property type="match status" value="1"/>
</dbReference>
<dbReference type="PANTHER" id="PTHR12592:SF0">
    <property type="entry name" value="ATP-DEPENDENT (S)-NAD(P)H-HYDRATE DEHYDRATASE"/>
    <property type="match status" value="1"/>
</dbReference>
<keyword evidence="7 17" id="KW-0067">ATP-binding</keyword>
<evidence type="ECO:0000256" key="17">
    <source>
        <dbReference type="HAMAP-Rule" id="MF_01965"/>
    </source>
</evidence>
<dbReference type="GO" id="GO:0052856">
    <property type="term" value="F:NAD(P)HX epimerase activity"/>
    <property type="evidence" value="ECO:0007669"/>
    <property type="project" value="UniProtKB-UniRule"/>
</dbReference>
<comment type="caution">
    <text evidence="22">The sequence shown here is derived from an EMBL/GenBank/DDBJ whole genome shotgun (WGS) entry which is preliminary data.</text>
</comment>
<comment type="similarity">
    <text evidence="3 19">In the N-terminal section; belongs to the NnrE/AIBP family.</text>
</comment>
<dbReference type="EC" id="5.1.99.6" evidence="19"/>
<keyword evidence="23" id="KW-1185">Reference proteome</keyword>
<dbReference type="PROSITE" id="PS51383">
    <property type="entry name" value="YJEF_C_3"/>
    <property type="match status" value="1"/>
</dbReference>
<feature type="binding site" evidence="17">
    <location>
        <position position="498"/>
    </location>
    <ligand>
        <name>AMP</name>
        <dbReference type="ChEBI" id="CHEBI:456215"/>
    </ligand>
</feature>
<evidence type="ECO:0000313" key="23">
    <source>
        <dbReference type="Proteomes" id="UP000315389"/>
    </source>
</evidence>
<evidence type="ECO:0000256" key="10">
    <source>
        <dbReference type="ARBA" id="ARBA00023027"/>
    </source>
</evidence>
<evidence type="ECO:0000256" key="7">
    <source>
        <dbReference type="ARBA" id="ARBA00022840"/>
    </source>
</evidence>
<comment type="catalytic activity">
    <reaction evidence="15 17 19">
        <text>(6S)-NADHX + ADP = AMP + phosphate + NADH + H(+)</text>
        <dbReference type="Rhea" id="RHEA:32223"/>
        <dbReference type="ChEBI" id="CHEBI:15378"/>
        <dbReference type="ChEBI" id="CHEBI:43474"/>
        <dbReference type="ChEBI" id="CHEBI:57945"/>
        <dbReference type="ChEBI" id="CHEBI:64074"/>
        <dbReference type="ChEBI" id="CHEBI:456215"/>
        <dbReference type="ChEBI" id="CHEBI:456216"/>
        <dbReference type="EC" id="4.2.1.136"/>
    </reaction>
</comment>
<feature type="binding site" evidence="17">
    <location>
        <position position="302"/>
    </location>
    <ligand>
        <name>(6S)-NADPHX</name>
        <dbReference type="ChEBI" id="CHEBI:64076"/>
    </ligand>
</feature>
<evidence type="ECO:0000256" key="6">
    <source>
        <dbReference type="ARBA" id="ARBA00022741"/>
    </source>
</evidence>
<dbReference type="PIRSF" id="PIRSF017184">
    <property type="entry name" value="Nnr"/>
    <property type="match status" value="1"/>
</dbReference>
<comment type="similarity">
    <text evidence="17">Belongs to the NnrD/CARKD family.</text>
</comment>
<evidence type="ECO:0000256" key="14">
    <source>
        <dbReference type="ARBA" id="ARBA00025153"/>
    </source>
</evidence>
<dbReference type="Gene3D" id="3.40.50.10260">
    <property type="entry name" value="YjeF N-terminal domain"/>
    <property type="match status" value="1"/>
</dbReference>
<comment type="similarity">
    <text evidence="18">Belongs to the NnrE/AIBP family.</text>
</comment>
<comment type="cofactor">
    <cofactor evidence="18 19">
        <name>K(+)</name>
        <dbReference type="ChEBI" id="CHEBI:29103"/>
    </cofactor>
    <text evidence="18 19">Binds 1 potassium ion per subunit.</text>
</comment>
<evidence type="ECO:0000256" key="12">
    <source>
        <dbReference type="ARBA" id="ARBA00023239"/>
    </source>
</evidence>
<feature type="binding site" evidence="18">
    <location>
        <position position="200"/>
    </location>
    <ligand>
        <name>K(+)</name>
        <dbReference type="ChEBI" id="CHEBI:29103"/>
    </ligand>
</feature>
<sequence length="572" mass="59040">MIEGYLAADVREAERPYLDAGVPLMERAAFGLAMVALRELRQRRGTTAGAHAVILAGKGNNGADAMLAGIHLRRRGVAVTALLVHESGVESTVTALRNAGARVLSLSQALADCTTGMPWPGIADEVGDSHTPLDWLVGRIHMSDLIVDGILGTGTRPGGSSGAGMPDELAELLMRIGGGWLPRRSVEERRPLVIAVDLPSGIDPDTGTVVDRNTVLFADVTVTFQCSKAGLLLAPAAEFVGRIEVIDIGIGEALHGVAPAVARFEPADERLRVYVKAPGWGDHKYTRGVVGVVAGSSQYPGAGLMATASAVRAGAGMARYLGPANVAELIVSQSPEVVHAPGRVQAYVVGSGLPSRDEGQPADIGEQLDRAAAAIEVALGIPTEDGLSLLGLPEGPARKVPVVVDAGGFSVLPDARVRLTSDVVLTPHAGELAGLVSSFGPDEVSREQIEAEPAKYARLAHDLTGATVVLKGPVTVIADEHRLWSQTGPSWLARAGSGDILAGIIGSLLAQSDDRQSRAEIAAAGVLVHATAARIASGQRDDPAAVGRPPTAQAIIDAVPYAIGRIIAASSS</sequence>
<dbReference type="GO" id="GO:0016301">
    <property type="term" value="F:kinase activity"/>
    <property type="evidence" value="ECO:0007669"/>
    <property type="project" value="UniProtKB-KW"/>
</dbReference>
<dbReference type="GO" id="GO:0052855">
    <property type="term" value="F:ADP-dependent NAD(P)H-hydrate dehydratase activity"/>
    <property type="evidence" value="ECO:0007669"/>
    <property type="project" value="UniProtKB-UniRule"/>
</dbReference>
<dbReference type="OrthoDB" id="9806925at2"/>
<evidence type="ECO:0000256" key="5">
    <source>
        <dbReference type="ARBA" id="ARBA00022723"/>
    </source>
</evidence>
<comment type="similarity">
    <text evidence="4 19">In the C-terminal section; belongs to the NnrD/CARKD family.</text>
</comment>
<feature type="binding site" evidence="18">
    <location>
        <position position="61"/>
    </location>
    <ligand>
        <name>K(+)</name>
        <dbReference type="ChEBI" id="CHEBI:29103"/>
    </ligand>
</feature>
<dbReference type="SUPFAM" id="SSF64153">
    <property type="entry name" value="YjeF N-terminal domain-like"/>
    <property type="match status" value="1"/>
</dbReference>
<feature type="binding site" evidence="17">
    <location>
        <position position="352"/>
    </location>
    <ligand>
        <name>(6S)-NADPHX</name>
        <dbReference type="ChEBI" id="CHEBI:64076"/>
    </ligand>
</feature>
<accession>A0A542ZXG6</accession>
<dbReference type="CDD" id="cd01171">
    <property type="entry name" value="YXKO-related"/>
    <property type="match status" value="1"/>
</dbReference>
<evidence type="ECO:0000259" key="20">
    <source>
        <dbReference type="PROSITE" id="PS51383"/>
    </source>
</evidence>
<dbReference type="Proteomes" id="UP000315389">
    <property type="component" value="Unassembled WGS sequence"/>
</dbReference>